<dbReference type="EMBL" id="JANVFT010000026">
    <property type="protein sequence ID" value="KAJ4496731.1"/>
    <property type="molecule type" value="Genomic_DNA"/>
</dbReference>
<proteinExistence type="predicted"/>
<evidence type="ECO:0000313" key="2">
    <source>
        <dbReference type="EMBL" id="KAJ4496731.1"/>
    </source>
</evidence>
<feature type="region of interest" description="Disordered" evidence="1">
    <location>
        <begin position="83"/>
        <end position="106"/>
    </location>
</feature>
<gene>
    <name evidence="2" type="ORF">C8R41DRAFT_918296</name>
</gene>
<protein>
    <submittedName>
        <fullName evidence="2">Uncharacterized protein</fullName>
    </submittedName>
</protein>
<organism evidence="2 3">
    <name type="scientific">Lentinula lateritia</name>
    <dbReference type="NCBI Taxonomy" id="40482"/>
    <lineage>
        <taxon>Eukaryota</taxon>
        <taxon>Fungi</taxon>
        <taxon>Dikarya</taxon>
        <taxon>Basidiomycota</taxon>
        <taxon>Agaricomycotina</taxon>
        <taxon>Agaricomycetes</taxon>
        <taxon>Agaricomycetidae</taxon>
        <taxon>Agaricales</taxon>
        <taxon>Marasmiineae</taxon>
        <taxon>Omphalotaceae</taxon>
        <taxon>Lentinula</taxon>
    </lineage>
</organism>
<dbReference type="Proteomes" id="UP001150217">
    <property type="component" value="Unassembled WGS sequence"/>
</dbReference>
<comment type="caution">
    <text evidence="2">The sequence shown here is derived from an EMBL/GenBank/DDBJ whole genome shotgun (WGS) entry which is preliminary data.</text>
</comment>
<name>A0ABQ8VK11_9AGAR</name>
<evidence type="ECO:0000313" key="3">
    <source>
        <dbReference type="Proteomes" id="UP001150217"/>
    </source>
</evidence>
<keyword evidence="3" id="KW-1185">Reference proteome</keyword>
<reference evidence="2" key="1">
    <citation type="submission" date="2022-08" db="EMBL/GenBank/DDBJ databases">
        <title>A Global Phylogenomic Analysis of the Shiitake Genus Lentinula.</title>
        <authorList>
            <consortium name="DOE Joint Genome Institute"/>
            <person name="Sierra-Patev S."/>
            <person name="Min B."/>
            <person name="Naranjo-Ortiz M."/>
            <person name="Looney B."/>
            <person name="Konkel Z."/>
            <person name="Slot J.C."/>
            <person name="Sakamoto Y."/>
            <person name="Steenwyk J.L."/>
            <person name="Rokas A."/>
            <person name="Carro J."/>
            <person name="Camarero S."/>
            <person name="Ferreira P."/>
            <person name="Molpeceres G."/>
            <person name="Ruiz-Duenas F.J."/>
            <person name="Serrano A."/>
            <person name="Henrissat B."/>
            <person name="Drula E."/>
            <person name="Hughes K.W."/>
            <person name="Mata J.L."/>
            <person name="Ishikawa N.K."/>
            <person name="Vargas-Isla R."/>
            <person name="Ushijima S."/>
            <person name="Smith C.A."/>
            <person name="Ahrendt S."/>
            <person name="Andreopoulos W."/>
            <person name="He G."/>
            <person name="Labutti K."/>
            <person name="Lipzen A."/>
            <person name="Ng V."/>
            <person name="Riley R."/>
            <person name="Sandor L."/>
            <person name="Barry K."/>
            <person name="Martinez A.T."/>
            <person name="Xiao Y."/>
            <person name="Gibbons J.G."/>
            <person name="Terashima K."/>
            <person name="Grigoriev I.V."/>
            <person name="Hibbett D.S."/>
        </authorList>
    </citation>
    <scope>NUCLEOTIDE SEQUENCE</scope>
    <source>
        <strain evidence="2">RHP3577 ss4</strain>
    </source>
</reference>
<accession>A0ABQ8VK11</accession>
<sequence>MTINTQTIYPSISVDVDEDYSPKTLSPSSYSDALSFTLLSLIPELVDLPLIRVPPPLTLSETPLRERRGFEQFVSITPRSDVVGKNSAKGQIQPTAGSIPRRRRKSSIMRRAVVKIIESESSDSEDDS</sequence>
<evidence type="ECO:0000256" key="1">
    <source>
        <dbReference type="SAM" id="MobiDB-lite"/>
    </source>
</evidence>